<gene>
    <name evidence="1" type="ORF">HanXRQr2_Chr15g0680111</name>
</gene>
<dbReference type="Gramene" id="mRNA:HanXRQr2_Chr15g0680111">
    <property type="protein sequence ID" value="CDS:HanXRQr2_Chr15g0680111.1"/>
    <property type="gene ID" value="HanXRQr2_Chr15g0680111"/>
</dbReference>
<accession>A0A9K3DZW3</accession>
<evidence type="ECO:0000313" key="2">
    <source>
        <dbReference type="Proteomes" id="UP000215914"/>
    </source>
</evidence>
<comment type="caution">
    <text evidence="1">The sequence shown here is derived from an EMBL/GenBank/DDBJ whole genome shotgun (WGS) entry which is preliminary data.</text>
</comment>
<evidence type="ECO:0000313" key="1">
    <source>
        <dbReference type="EMBL" id="KAF5763431.1"/>
    </source>
</evidence>
<organism evidence="1 2">
    <name type="scientific">Helianthus annuus</name>
    <name type="common">Common sunflower</name>
    <dbReference type="NCBI Taxonomy" id="4232"/>
    <lineage>
        <taxon>Eukaryota</taxon>
        <taxon>Viridiplantae</taxon>
        <taxon>Streptophyta</taxon>
        <taxon>Embryophyta</taxon>
        <taxon>Tracheophyta</taxon>
        <taxon>Spermatophyta</taxon>
        <taxon>Magnoliopsida</taxon>
        <taxon>eudicotyledons</taxon>
        <taxon>Gunneridae</taxon>
        <taxon>Pentapetalae</taxon>
        <taxon>asterids</taxon>
        <taxon>campanulids</taxon>
        <taxon>Asterales</taxon>
        <taxon>Asteraceae</taxon>
        <taxon>Asteroideae</taxon>
        <taxon>Heliantheae alliance</taxon>
        <taxon>Heliantheae</taxon>
        <taxon>Helianthus</taxon>
    </lineage>
</organism>
<proteinExistence type="predicted"/>
<dbReference type="EMBL" id="MNCJ02000330">
    <property type="protein sequence ID" value="KAF5763431.1"/>
    <property type="molecule type" value="Genomic_DNA"/>
</dbReference>
<reference evidence="1" key="2">
    <citation type="submission" date="2020-06" db="EMBL/GenBank/DDBJ databases">
        <title>Helianthus annuus Genome sequencing and assembly Release 2.</title>
        <authorList>
            <person name="Gouzy J."/>
            <person name="Langlade N."/>
            <person name="Munos S."/>
        </authorList>
    </citation>
    <scope>NUCLEOTIDE SEQUENCE</scope>
    <source>
        <tissue evidence="1">Leaves</tissue>
    </source>
</reference>
<protein>
    <submittedName>
        <fullName evidence="1">Uncharacterized protein</fullName>
    </submittedName>
</protein>
<sequence>MVKAAIEKTKEGLPFIHPYMDDPTHQDPCSYHRITYTLFVFDPKSNHGPLFSWVINYFYLLIY</sequence>
<dbReference type="Proteomes" id="UP000215914">
    <property type="component" value="Unassembled WGS sequence"/>
</dbReference>
<name>A0A9K3DZW3_HELAN</name>
<keyword evidence="2" id="KW-1185">Reference proteome</keyword>
<dbReference type="AlphaFoldDB" id="A0A9K3DZW3"/>
<reference evidence="1" key="1">
    <citation type="journal article" date="2017" name="Nature">
        <title>The sunflower genome provides insights into oil metabolism, flowering and Asterid evolution.</title>
        <authorList>
            <person name="Badouin H."/>
            <person name="Gouzy J."/>
            <person name="Grassa C.J."/>
            <person name="Murat F."/>
            <person name="Staton S.E."/>
            <person name="Cottret L."/>
            <person name="Lelandais-Briere C."/>
            <person name="Owens G.L."/>
            <person name="Carrere S."/>
            <person name="Mayjonade B."/>
            <person name="Legrand L."/>
            <person name="Gill N."/>
            <person name="Kane N.C."/>
            <person name="Bowers J.E."/>
            <person name="Hubner S."/>
            <person name="Bellec A."/>
            <person name="Berard A."/>
            <person name="Berges H."/>
            <person name="Blanchet N."/>
            <person name="Boniface M.C."/>
            <person name="Brunel D."/>
            <person name="Catrice O."/>
            <person name="Chaidir N."/>
            <person name="Claudel C."/>
            <person name="Donnadieu C."/>
            <person name="Faraut T."/>
            <person name="Fievet G."/>
            <person name="Helmstetter N."/>
            <person name="King M."/>
            <person name="Knapp S.J."/>
            <person name="Lai Z."/>
            <person name="Le Paslier M.C."/>
            <person name="Lippi Y."/>
            <person name="Lorenzon L."/>
            <person name="Mandel J.R."/>
            <person name="Marage G."/>
            <person name="Marchand G."/>
            <person name="Marquand E."/>
            <person name="Bret-Mestries E."/>
            <person name="Morien E."/>
            <person name="Nambeesan S."/>
            <person name="Nguyen T."/>
            <person name="Pegot-Espagnet P."/>
            <person name="Pouilly N."/>
            <person name="Raftis F."/>
            <person name="Sallet E."/>
            <person name="Schiex T."/>
            <person name="Thomas J."/>
            <person name="Vandecasteele C."/>
            <person name="Vares D."/>
            <person name="Vear F."/>
            <person name="Vautrin S."/>
            <person name="Crespi M."/>
            <person name="Mangin B."/>
            <person name="Burke J.M."/>
            <person name="Salse J."/>
            <person name="Munos S."/>
            <person name="Vincourt P."/>
            <person name="Rieseberg L.H."/>
            <person name="Langlade N.B."/>
        </authorList>
    </citation>
    <scope>NUCLEOTIDE SEQUENCE</scope>
    <source>
        <tissue evidence="1">Leaves</tissue>
    </source>
</reference>